<name>A0A066XS69_COLSU</name>
<dbReference type="OrthoDB" id="5424209at2759"/>
<gene>
    <name evidence="1" type="ORF">CSUB01_11484</name>
</gene>
<protein>
    <submittedName>
        <fullName evidence="1">Uncharacterized protein</fullName>
    </submittedName>
</protein>
<comment type="caution">
    <text evidence="1">The sequence shown here is derived from an EMBL/GenBank/DDBJ whole genome shotgun (WGS) entry which is preliminary data.</text>
</comment>
<dbReference type="eggNOG" id="ENOG502QR0D">
    <property type="taxonomic scope" value="Eukaryota"/>
</dbReference>
<dbReference type="STRING" id="1173701.A0A066XS69"/>
<evidence type="ECO:0000313" key="2">
    <source>
        <dbReference type="Proteomes" id="UP000027238"/>
    </source>
</evidence>
<dbReference type="EMBL" id="JMSE01000645">
    <property type="protein sequence ID" value="KDN68601.1"/>
    <property type="molecule type" value="Genomic_DNA"/>
</dbReference>
<sequence length="156" mass="17929">MDPLRQPTETESKWYYYGLPSRPKLVARSSFTPYVLPMEGRLPEPKTQTVVGEHDIVAKWNNDPSMLQEQIFNILTQHDVQWQAIDILRIGYSNQEEIPVILSISVSRGTLSWQAGDRVARQCRSALLDHKLDVHCEIRESTVTFIGWGAFEGVRF</sequence>
<evidence type="ECO:0000313" key="1">
    <source>
        <dbReference type="EMBL" id="KDN68601.1"/>
    </source>
</evidence>
<accession>A0A066XS69</accession>
<dbReference type="HOGENOM" id="CLU_125568_0_0_1"/>
<organism evidence="1 2">
    <name type="scientific">Colletotrichum sublineola</name>
    <name type="common">Sorghum anthracnose fungus</name>
    <dbReference type="NCBI Taxonomy" id="1173701"/>
    <lineage>
        <taxon>Eukaryota</taxon>
        <taxon>Fungi</taxon>
        <taxon>Dikarya</taxon>
        <taxon>Ascomycota</taxon>
        <taxon>Pezizomycotina</taxon>
        <taxon>Sordariomycetes</taxon>
        <taxon>Hypocreomycetidae</taxon>
        <taxon>Glomerellales</taxon>
        <taxon>Glomerellaceae</taxon>
        <taxon>Colletotrichum</taxon>
        <taxon>Colletotrichum graminicola species complex</taxon>
    </lineage>
</organism>
<proteinExistence type="predicted"/>
<reference evidence="2" key="1">
    <citation type="journal article" date="2014" name="Genome Announc.">
        <title>Draft genome sequence of Colletotrichum sublineola, a destructive pathogen of cultivated sorghum.</title>
        <authorList>
            <person name="Baroncelli R."/>
            <person name="Sanz-Martin J.M."/>
            <person name="Rech G.E."/>
            <person name="Sukno S.A."/>
            <person name="Thon M.R."/>
        </authorList>
    </citation>
    <scope>NUCLEOTIDE SEQUENCE [LARGE SCALE GENOMIC DNA]</scope>
    <source>
        <strain evidence="2">TX430BB</strain>
    </source>
</reference>
<dbReference type="OMA" id="ESHITFM"/>
<keyword evidence="2" id="KW-1185">Reference proteome</keyword>
<dbReference type="AlphaFoldDB" id="A0A066XS69"/>
<dbReference type="Proteomes" id="UP000027238">
    <property type="component" value="Unassembled WGS sequence"/>
</dbReference>